<gene>
    <name evidence="1" type="ORF">SAMN04489797_3212</name>
</gene>
<organism evidence="1 2">
    <name type="scientific">Winogradskyella sediminis</name>
    <dbReference type="NCBI Taxonomy" id="1382466"/>
    <lineage>
        <taxon>Bacteria</taxon>
        <taxon>Pseudomonadati</taxon>
        <taxon>Bacteroidota</taxon>
        <taxon>Flavobacteriia</taxon>
        <taxon>Flavobacteriales</taxon>
        <taxon>Flavobacteriaceae</taxon>
        <taxon>Winogradskyella</taxon>
    </lineage>
</organism>
<accession>A0A1H1XHJ2</accession>
<evidence type="ECO:0000313" key="1">
    <source>
        <dbReference type="EMBL" id="SDT08717.1"/>
    </source>
</evidence>
<dbReference type="STRING" id="1249933.SAMN04489797_3212"/>
<keyword evidence="2" id="KW-1185">Reference proteome</keyword>
<dbReference type="AlphaFoldDB" id="A0A1H1XHJ2"/>
<proteinExistence type="predicted"/>
<reference evidence="1 2" key="1">
    <citation type="submission" date="2016-10" db="EMBL/GenBank/DDBJ databases">
        <authorList>
            <person name="Varghese N."/>
            <person name="Submissions S."/>
        </authorList>
    </citation>
    <scope>NUCLEOTIDE SEQUENCE [LARGE SCALE GENOMIC DNA]</scope>
    <source>
        <strain evidence="1 2">RHA_55</strain>
    </source>
</reference>
<sequence length="94" mass="10701">MLVVLRVTIAKKLLAISKIVDIHIHYLKMEYTKNKRKPVNIKLYRLLAINQLREIDYFKVSNSFSATNSDDAGFCPVIKFPSCTAYGAHLSALE</sequence>
<protein>
    <submittedName>
        <fullName evidence="1">Uncharacterized protein</fullName>
    </submittedName>
</protein>
<dbReference type="EMBL" id="LT629774">
    <property type="protein sequence ID" value="SDT08717.1"/>
    <property type="molecule type" value="Genomic_DNA"/>
</dbReference>
<evidence type="ECO:0000313" key="2">
    <source>
        <dbReference type="Proteomes" id="UP000198963"/>
    </source>
</evidence>
<dbReference type="Proteomes" id="UP000198963">
    <property type="component" value="Chromosome I"/>
</dbReference>
<name>A0A1H1XHJ2_9FLAO</name>